<reference evidence="2" key="1">
    <citation type="submission" date="2022-06" db="EMBL/GenBank/DDBJ databases">
        <title>Genome Sequence of Candolleomyces eurysporus.</title>
        <authorList>
            <person name="Buettner E."/>
        </authorList>
    </citation>
    <scope>NUCLEOTIDE SEQUENCE</scope>
    <source>
        <strain evidence="2">VTCC 930004</strain>
    </source>
</reference>
<comment type="caution">
    <text evidence="2">The sequence shown here is derived from an EMBL/GenBank/DDBJ whole genome shotgun (WGS) entry which is preliminary data.</text>
</comment>
<feature type="non-terminal residue" evidence="2">
    <location>
        <position position="1"/>
    </location>
</feature>
<evidence type="ECO:0000313" key="3">
    <source>
        <dbReference type="Proteomes" id="UP001140091"/>
    </source>
</evidence>
<dbReference type="OrthoDB" id="2654423at2759"/>
<keyword evidence="3" id="KW-1185">Reference proteome</keyword>
<feature type="coiled-coil region" evidence="1">
    <location>
        <begin position="34"/>
        <end position="61"/>
    </location>
</feature>
<protein>
    <submittedName>
        <fullName evidence="2">Uncharacterized protein</fullName>
    </submittedName>
</protein>
<evidence type="ECO:0000313" key="2">
    <source>
        <dbReference type="EMBL" id="KAJ2932141.1"/>
    </source>
</evidence>
<proteinExistence type="predicted"/>
<dbReference type="EMBL" id="JANBPK010000780">
    <property type="protein sequence ID" value="KAJ2932141.1"/>
    <property type="molecule type" value="Genomic_DNA"/>
</dbReference>
<name>A0A9W8JA92_9AGAR</name>
<dbReference type="AlphaFoldDB" id="A0A9W8JA92"/>
<dbReference type="Proteomes" id="UP001140091">
    <property type="component" value="Unassembled WGS sequence"/>
</dbReference>
<accession>A0A9W8JA92</accession>
<evidence type="ECO:0000256" key="1">
    <source>
        <dbReference type="SAM" id="Coils"/>
    </source>
</evidence>
<sequence length="165" mass="19252">MTGIETLFSNGGDEMPGKRRSLGWSKNLLSLNVKQSTKSKLKVIQEQVRRLSQRFERALAQKSPAGYLSLLCVGFEIHYEQGYTTRAKDYIMGREVEFRKIQKSLEKYRGMVEEIDRIGEEWKRIDEITSEVRKVVYWIDNLLCSAMVDPADLVNRFHAKQLEFQ</sequence>
<organism evidence="2 3">
    <name type="scientific">Candolleomyces eurysporus</name>
    <dbReference type="NCBI Taxonomy" id="2828524"/>
    <lineage>
        <taxon>Eukaryota</taxon>
        <taxon>Fungi</taxon>
        <taxon>Dikarya</taxon>
        <taxon>Basidiomycota</taxon>
        <taxon>Agaricomycotina</taxon>
        <taxon>Agaricomycetes</taxon>
        <taxon>Agaricomycetidae</taxon>
        <taxon>Agaricales</taxon>
        <taxon>Agaricineae</taxon>
        <taxon>Psathyrellaceae</taxon>
        <taxon>Candolleomyces</taxon>
    </lineage>
</organism>
<gene>
    <name evidence="2" type="ORF">H1R20_g4972</name>
</gene>
<keyword evidence="1" id="KW-0175">Coiled coil</keyword>